<gene>
    <name evidence="1" type="ORF">JI735_14900</name>
</gene>
<protein>
    <submittedName>
        <fullName evidence="1">Uncharacterized protein</fullName>
    </submittedName>
</protein>
<name>A0A974PGK9_9BACL</name>
<dbReference type="AlphaFoldDB" id="A0A974PGK9"/>
<reference evidence="1 2" key="1">
    <citation type="submission" date="2021-01" db="EMBL/GenBank/DDBJ databases">
        <title>Whole genome sequence of Paenibacillus sonchi LMG 24727 for comparative genomics.</title>
        <authorList>
            <person name="Lee G."/>
            <person name="Kim M.-J."/>
            <person name="Lim K."/>
            <person name="Shin J.-H."/>
        </authorList>
    </citation>
    <scope>NUCLEOTIDE SEQUENCE [LARGE SCALE GENOMIC DNA]</scope>
    <source>
        <strain evidence="1 2">LMG 24727</strain>
    </source>
</reference>
<dbReference type="Proteomes" id="UP000595841">
    <property type="component" value="Chromosome"/>
</dbReference>
<dbReference type="RefSeq" id="WP_039836310.1">
    <property type="nucleotide sequence ID" value="NZ_CP068595.1"/>
</dbReference>
<keyword evidence="2" id="KW-1185">Reference proteome</keyword>
<proteinExistence type="predicted"/>
<dbReference type="KEGG" id="pson:JI735_14900"/>
<dbReference type="EMBL" id="CP068595">
    <property type="protein sequence ID" value="QQZ63619.1"/>
    <property type="molecule type" value="Genomic_DNA"/>
</dbReference>
<evidence type="ECO:0000313" key="1">
    <source>
        <dbReference type="EMBL" id="QQZ63619.1"/>
    </source>
</evidence>
<sequence length="69" mass="7815">MCKEKVAVLCKDGVAVLCKYEDLYVSGYKSSVYFPLERVPLSKKVKPLLLGTWDNRLLLQPLLTASRLN</sequence>
<organism evidence="1 2">
    <name type="scientific">Paenibacillus sonchi</name>
    <dbReference type="NCBI Taxonomy" id="373687"/>
    <lineage>
        <taxon>Bacteria</taxon>
        <taxon>Bacillati</taxon>
        <taxon>Bacillota</taxon>
        <taxon>Bacilli</taxon>
        <taxon>Bacillales</taxon>
        <taxon>Paenibacillaceae</taxon>
        <taxon>Paenibacillus</taxon>
        <taxon>Paenibacillus sonchi group</taxon>
    </lineage>
</organism>
<accession>A0A974PGK9</accession>
<evidence type="ECO:0000313" key="2">
    <source>
        <dbReference type="Proteomes" id="UP000595841"/>
    </source>
</evidence>